<evidence type="ECO:0000256" key="5">
    <source>
        <dbReference type="ARBA" id="ARBA00023136"/>
    </source>
</evidence>
<dbReference type="AlphaFoldDB" id="A0A7J5Y4R3"/>
<evidence type="ECO:0000256" key="4">
    <source>
        <dbReference type="ARBA" id="ARBA00022989"/>
    </source>
</evidence>
<dbReference type="PROSITE" id="PS51225">
    <property type="entry name" value="MARVEL"/>
    <property type="match status" value="1"/>
</dbReference>
<proteinExistence type="inferred from homology"/>
<evidence type="ECO:0000259" key="10">
    <source>
        <dbReference type="PROSITE" id="PS51225"/>
    </source>
</evidence>
<evidence type="ECO:0000256" key="2">
    <source>
        <dbReference type="ARBA" id="ARBA00022692"/>
    </source>
</evidence>
<dbReference type="OrthoDB" id="8737882at2759"/>
<evidence type="ECO:0000256" key="8">
    <source>
        <dbReference type="PROSITE-ProRule" id="PRU00581"/>
    </source>
</evidence>
<dbReference type="InterPro" id="IPR008253">
    <property type="entry name" value="Marvel"/>
</dbReference>
<dbReference type="EMBL" id="JAAKFY010000017">
    <property type="protein sequence ID" value="KAF3844031.1"/>
    <property type="molecule type" value="Genomic_DNA"/>
</dbReference>
<dbReference type="Proteomes" id="UP000518266">
    <property type="component" value="Unassembled WGS sequence"/>
</dbReference>
<protein>
    <recommendedName>
        <fullName evidence="7">Myeloid-associated differentiation marker-like protein 2</fullName>
    </recommendedName>
</protein>
<feature type="transmembrane region" description="Helical" evidence="9">
    <location>
        <begin position="18"/>
        <end position="41"/>
    </location>
</feature>
<keyword evidence="5 8" id="KW-0472">Membrane</keyword>
<evidence type="ECO:0000313" key="12">
    <source>
        <dbReference type="Proteomes" id="UP000518266"/>
    </source>
</evidence>
<comment type="caution">
    <text evidence="11">The sequence shown here is derived from an EMBL/GenBank/DDBJ whole genome shotgun (WGS) entry which is preliminary data.</text>
</comment>
<dbReference type="PANTHER" id="PTHR17068:SF5">
    <property type="entry name" value="MYELOID-ASSOCIATED DIFFERENTIATION MARKER-LIKE PROTEIN 2"/>
    <property type="match status" value="1"/>
</dbReference>
<keyword evidence="2 8" id="KW-0812">Transmembrane</keyword>
<comment type="subcellular location">
    <subcellularLocation>
        <location evidence="1">Membrane</location>
        <topology evidence="1">Multi-pass membrane protein</topology>
    </subcellularLocation>
</comment>
<evidence type="ECO:0000256" key="9">
    <source>
        <dbReference type="SAM" id="Phobius"/>
    </source>
</evidence>
<sequence>MTVCGRTKAVRCLPFDRFVVVCTLLEVLLYLSASVVWPTIVMPSGECPWDSKLVVAVFSFVNFGLYVADLVYSQTIRYTASRPGGRGGTGDFWLADVTNL</sequence>
<keyword evidence="3" id="KW-0677">Repeat</keyword>
<comment type="similarity">
    <text evidence="6">Belongs to the MAL family.</text>
</comment>
<keyword evidence="12" id="KW-1185">Reference proteome</keyword>
<accession>A0A7J5Y4R3</accession>
<dbReference type="InterPro" id="IPR047123">
    <property type="entry name" value="MYADM-like"/>
</dbReference>
<name>A0A7J5Y4R3_DISMA</name>
<feature type="transmembrane region" description="Helical" evidence="9">
    <location>
        <begin position="53"/>
        <end position="72"/>
    </location>
</feature>
<evidence type="ECO:0000256" key="3">
    <source>
        <dbReference type="ARBA" id="ARBA00022737"/>
    </source>
</evidence>
<reference evidence="11 12" key="1">
    <citation type="submission" date="2020-03" db="EMBL/GenBank/DDBJ databases">
        <title>Dissostichus mawsoni Genome sequencing and assembly.</title>
        <authorList>
            <person name="Park H."/>
        </authorList>
    </citation>
    <scope>NUCLEOTIDE SEQUENCE [LARGE SCALE GENOMIC DNA]</scope>
    <source>
        <strain evidence="11">DM0001</strain>
        <tissue evidence="11">Muscle</tissue>
    </source>
</reference>
<dbReference type="PANTHER" id="PTHR17068">
    <property type="entry name" value="MYELOID-ASSOCIATED DIFFERENTIATION MARKER MYADM FAMILY MEMBER"/>
    <property type="match status" value="1"/>
</dbReference>
<keyword evidence="4 9" id="KW-1133">Transmembrane helix</keyword>
<feature type="domain" description="MARVEL" evidence="10">
    <location>
        <begin position="1"/>
        <end position="78"/>
    </location>
</feature>
<evidence type="ECO:0000256" key="7">
    <source>
        <dbReference type="ARBA" id="ARBA00040733"/>
    </source>
</evidence>
<gene>
    <name evidence="11" type="ORF">F7725_016079</name>
</gene>
<evidence type="ECO:0000313" key="11">
    <source>
        <dbReference type="EMBL" id="KAF3844031.1"/>
    </source>
</evidence>
<evidence type="ECO:0000256" key="1">
    <source>
        <dbReference type="ARBA" id="ARBA00004141"/>
    </source>
</evidence>
<dbReference type="GO" id="GO:0016020">
    <property type="term" value="C:membrane"/>
    <property type="evidence" value="ECO:0007669"/>
    <property type="project" value="UniProtKB-SubCell"/>
</dbReference>
<evidence type="ECO:0000256" key="6">
    <source>
        <dbReference type="ARBA" id="ARBA00034721"/>
    </source>
</evidence>
<organism evidence="11 12">
    <name type="scientific">Dissostichus mawsoni</name>
    <name type="common">Antarctic cod</name>
    <dbReference type="NCBI Taxonomy" id="36200"/>
    <lineage>
        <taxon>Eukaryota</taxon>
        <taxon>Metazoa</taxon>
        <taxon>Chordata</taxon>
        <taxon>Craniata</taxon>
        <taxon>Vertebrata</taxon>
        <taxon>Euteleostomi</taxon>
        <taxon>Actinopterygii</taxon>
        <taxon>Neopterygii</taxon>
        <taxon>Teleostei</taxon>
        <taxon>Neoteleostei</taxon>
        <taxon>Acanthomorphata</taxon>
        <taxon>Eupercaria</taxon>
        <taxon>Perciformes</taxon>
        <taxon>Notothenioidei</taxon>
        <taxon>Nototheniidae</taxon>
        <taxon>Dissostichus</taxon>
    </lineage>
</organism>